<dbReference type="HOGENOM" id="CLU_1316873_0_0_1"/>
<proteinExistence type="predicted"/>
<keyword evidence="2" id="KW-1185">Reference proteome</keyword>
<dbReference type="Proteomes" id="UP000015103">
    <property type="component" value="Unassembled WGS sequence"/>
</dbReference>
<evidence type="ECO:0000313" key="1">
    <source>
        <dbReference type="EnsemblMetazoa" id="RPRC011197-PA"/>
    </source>
</evidence>
<dbReference type="VEuPathDB" id="VectorBase:RPRC011197"/>
<dbReference type="EMBL" id="ACPB03010950">
    <property type="status" value="NOT_ANNOTATED_CDS"/>
    <property type="molecule type" value="Genomic_DNA"/>
</dbReference>
<accession>T1I4H8</accession>
<dbReference type="EnsemblMetazoa" id="RPRC011197-RA">
    <property type="protein sequence ID" value="RPRC011197-PA"/>
    <property type="gene ID" value="RPRC011197"/>
</dbReference>
<dbReference type="eggNOG" id="ENOG502S5HW">
    <property type="taxonomic scope" value="Eukaryota"/>
</dbReference>
<reference evidence="1" key="1">
    <citation type="submission" date="2015-05" db="UniProtKB">
        <authorList>
            <consortium name="EnsemblMetazoa"/>
        </authorList>
    </citation>
    <scope>IDENTIFICATION</scope>
</reference>
<organism evidence="1 2">
    <name type="scientific">Rhodnius prolixus</name>
    <name type="common">Triatomid bug</name>
    <dbReference type="NCBI Taxonomy" id="13249"/>
    <lineage>
        <taxon>Eukaryota</taxon>
        <taxon>Metazoa</taxon>
        <taxon>Ecdysozoa</taxon>
        <taxon>Arthropoda</taxon>
        <taxon>Hexapoda</taxon>
        <taxon>Insecta</taxon>
        <taxon>Pterygota</taxon>
        <taxon>Neoptera</taxon>
        <taxon>Paraneoptera</taxon>
        <taxon>Hemiptera</taxon>
        <taxon>Heteroptera</taxon>
        <taxon>Panheteroptera</taxon>
        <taxon>Cimicomorpha</taxon>
        <taxon>Reduviidae</taxon>
        <taxon>Triatominae</taxon>
        <taxon>Rhodnius</taxon>
    </lineage>
</organism>
<dbReference type="InParanoid" id="T1I4H8"/>
<evidence type="ECO:0000313" key="2">
    <source>
        <dbReference type="Proteomes" id="UP000015103"/>
    </source>
</evidence>
<dbReference type="AlphaFoldDB" id="T1I4H8"/>
<name>T1I4H8_RHOPR</name>
<sequence length="209" mass="23963">MANVFARLTEIPFLHIVRLSDYTIENAVCLIFNLAAGRSFSYLHWRKLNRVHVITTIKVAYMIAFLMELWWVWDTGGQVPHLAYILITGYFVTFILSAILVAGITNKKMPHLLLWLFGIVAILIPETGLKIFSIYGLTEITCWACRLIVNIAGLICVSSLYFNWKEEQQVLTSLRDLNMIYLTDFEGPKLRRNEGDVEVGSCFLDHKTT</sequence>
<protein>
    <submittedName>
        <fullName evidence="1">Uncharacterized protein</fullName>
    </submittedName>
</protein>